<keyword evidence="3" id="KW-0812">Transmembrane</keyword>
<feature type="transmembrane region" description="Helical" evidence="3">
    <location>
        <begin position="25"/>
        <end position="42"/>
    </location>
</feature>
<dbReference type="InterPro" id="IPR001789">
    <property type="entry name" value="Sig_transdc_resp-reg_receiver"/>
</dbReference>
<dbReference type="SUPFAM" id="SSF52172">
    <property type="entry name" value="CheY-like"/>
    <property type="match status" value="1"/>
</dbReference>
<protein>
    <recommendedName>
        <fullName evidence="8">Histidine kinase</fullName>
    </recommendedName>
</protein>
<dbReference type="SUPFAM" id="SSF47384">
    <property type="entry name" value="Homodimeric domain of signal transducing histidine kinase"/>
    <property type="match status" value="1"/>
</dbReference>
<dbReference type="Gene3D" id="3.30.565.10">
    <property type="entry name" value="Histidine kinase-like ATPase, C-terminal domain"/>
    <property type="match status" value="1"/>
</dbReference>
<dbReference type="Pfam" id="PF02518">
    <property type="entry name" value="HATPase_c"/>
    <property type="match status" value="1"/>
</dbReference>
<feature type="domain" description="Response regulatory" evidence="5">
    <location>
        <begin position="594"/>
        <end position="719"/>
    </location>
</feature>
<evidence type="ECO:0000259" key="5">
    <source>
        <dbReference type="PROSITE" id="PS50110"/>
    </source>
</evidence>
<evidence type="ECO:0000313" key="7">
    <source>
        <dbReference type="Proteomes" id="UP001162131"/>
    </source>
</evidence>
<keyword evidence="3" id="KW-1133">Transmembrane helix</keyword>
<proteinExistence type="predicted"/>
<evidence type="ECO:0008006" key="8">
    <source>
        <dbReference type="Google" id="ProtNLM"/>
    </source>
</evidence>
<dbReference type="InterPro" id="IPR050956">
    <property type="entry name" value="2C_system_His_kinase"/>
</dbReference>
<dbReference type="AlphaFoldDB" id="A0AAU9KCX7"/>
<dbReference type="SMART" id="SM00388">
    <property type="entry name" value="HisKA"/>
    <property type="match status" value="1"/>
</dbReference>
<reference evidence="6" key="1">
    <citation type="submission" date="2021-09" db="EMBL/GenBank/DDBJ databases">
        <authorList>
            <consortium name="AG Swart"/>
            <person name="Singh M."/>
            <person name="Singh A."/>
            <person name="Seah K."/>
            <person name="Emmerich C."/>
        </authorList>
    </citation>
    <scope>NUCLEOTIDE SEQUENCE</scope>
    <source>
        <strain evidence="6">ATCC30299</strain>
    </source>
</reference>
<name>A0AAU9KCX7_9CILI</name>
<dbReference type="Pfam" id="PF00072">
    <property type="entry name" value="Response_reg"/>
    <property type="match status" value="1"/>
</dbReference>
<dbReference type="Gene3D" id="3.40.50.2300">
    <property type="match status" value="1"/>
</dbReference>
<organism evidence="6 7">
    <name type="scientific">Blepharisma stoltei</name>
    <dbReference type="NCBI Taxonomy" id="1481888"/>
    <lineage>
        <taxon>Eukaryota</taxon>
        <taxon>Sar</taxon>
        <taxon>Alveolata</taxon>
        <taxon>Ciliophora</taxon>
        <taxon>Postciliodesmatophora</taxon>
        <taxon>Heterotrichea</taxon>
        <taxon>Heterotrichida</taxon>
        <taxon>Blepharismidae</taxon>
        <taxon>Blepharisma</taxon>
    </lineage>
</organism>
<dbReference type="InterPro" id="IPR036097">
    <property type="entry name" value="HisK_dim/P_sf"/>
</dbReference>
<dbReference type="PANTHER" id="PTHR43719:SF28">
    <property type="entry name" value="PEROXIDE STRESS-ACTIVATED HISTIDINE KINASE MAK1-RELATED"/>
    <property type="match status" value="1"/>
</dbReference>
<dbReference type="SUPFAM" id="SSF55874">
    <property type="entry name" value="ATPase domain of HSP90 chaperone/DNA topoisomerase II/histidine kinase"/>
    <property type="match status" value="1"/>
</dbReference>
<dbReference type="SMART" id="SM00387">
    <property type="entry name" value="HATPase_c"/>
    <property type="match status" value="1"/>
</dbReference>
<dbReference type="SMART" id="SM00448">
    <property type="entry name" value="REC"/>
    <property type="match status" value="1"/>
</dbReference>
<dbReference type="PRINTS" id="PR00344">
    <property type="entry name" value="BCTRLSENSOR"/>
</dbReference>
<sequence>MDRLKSLWWQEEVDEKYEILKRFNYSRFFLVLIFWAVIWILQSTTQIRWLRLEWIHFIYAIAQLAACFLIKVLDKRGEHCKSVFAILLAECNCLGWWALGTYKYKSSRILFSNLSLVCIKVCEWPFIQTSWLRIFIICKHLVMWYYMSYFNGELDFSADTVPHLIGFLTIFLCNIYCQQGKKNSLERFLSRKNLENAEKRLSVLFNLFPDGLLILSNLKSILYSNVILTRLLSCDIDEIVQKISEIEYCQNKKYSNLSKSNRLIDDIDLIHKLQLNQQVVLGLSQSGDLNLEWRAQKVLWDEGQEAILLTVKDANHIIQLEQTLGDNRLKNVLLRSVSHELRTPINAITSLSDSLISEKEILCNEKISSKLNVISVSSKLLLSLVNDLLDYSRILAGAFSIQKSKFCLRSAVNDAVQLIKLQADKKNLKIIVRIDPQIPDYIYSDRLRFSQILLNLLSNALKFTLSGYIDICCLLSSEGKLHLTIKDTGIGIESSKLFNIFKEFNTVNNPILNPSGCGLGLFISNIIAKELGNEKFEAQSDLGKGSCFGFSIDIYESKTLVESREYEEFEISSEDILPVQIKNFSEIIKKQYPQVLIVDDNEFNRIALGALLSHYEVLFEESCTGMQAVKKVKEVSQKKKPFKLVIMDGSMPELNGWDATKIIHQLYYEGQIESLPSIIGYTAFGSDADVSLCINSGMKECLIKPCSPEILMEKISKYLYM</sequence>
<comment type="caution">
    <text evidence="6">The sequence shown here is derived from an EMBL/GenBank/DDBJ whole genome shotgun (WGS) entry which is preliminary data.</text>
</comment>
<accession>A0AAU9KCX7</accession>
<dbReference type="InterPro" id="IPR005467">
    <property type="entry name" value="His_kinase_dom"/>
</dbReference>
<dbReference type="CDD" id="cd00082">
    <property type="entry name" value="HisKA"/>
    <property type="match status" value="1"/>
</dbReference>
<feature type="transmembrane region" description="Helical" evidence="3">
    <location>
        <begin position="54"/>
        <end position="73"/>
    </location>
</feature>
<dbReference type="InterPro" id="IPR011006">
    <property type="entry name" value="CheY-like_superfamily"/>
</dbReference>
<evidence type="ECO:0000256" key="1">
    <source>
        <dbReference type="ARBA" id="ARBA00022553"/>
    </source>
</evidence>
<evidence type="ECO:0000256" key="3">
    <source>
        <dbReference type="SAM" id="Phobius"/>
    </source>
</evidence>
<keyword evidence="3" id="KW-0472">Membrane</keyword>
<dbReference type="InterPro" id="IPR003661">
    <property type="entry name" value="HisK_dim/P_dom"/>
</dbReference>
<dbReference type="InterPro" id="IPR003594">
    <property type="entry name" value="HATPase_dom"/>
</dbReference>
<dbReference type="PROSITE" id="PS50110">
    <property type="entry name" value="RESPONSE_REGULATORY"/>
    <property type="match status" value="1"/>
</dbReference>
<evidence type="ECO:0000313" key="6">
    <source>
        <dbReference type="EMBL" id="CAG9335886.1"/>
    </source>
</evidence>
<dbReference type="CDD" id="cd17546">
    <property type="entry name" value="REC_hyHK_CKI1_RcsC-like"/>
    <property type="match status" value="1"/>
</dbReference>
<keyword evidence="1 2" id="KW-0597">Phosphoprotein</keyword>
<evidence type="ECO:0000259" key="4">
    <source>
        <dbReference type="PROSITE" id="PS50109"/>
    </source>
</evidence>
<gene>
    <name evidence="6" type="ORF">BSTOLATCC_MIC65206</name>
</gene>
<dbReference type="EMBL" id="CAJZBQ010000063">
    <property type="protein sequence ID" value="CAG9335886.1"/>
    <property type="molecule type" value="Genomic_DNA"/>
</dbReference>
<evidence type="ECO:0000256" key="2">
    <source>
        <dbReference type="PROSITE-ProRule" id="PRU00169"/>
    </source>
</evidence>
<feature type="modified residue" description="4-aspartylphosphate" evidence="2">
    <location>
        <position position="648"/>
    </location>
</feature>
<dbReference type="InterPro" id="IPR004358">
    <property type="entry name" value="Sig_transdc_His_kin-like_C"/>
</dbReference>
<feature type="domain" description="Histidine kinase" evidence="4">
    <location>
        <begin position="336"/>
        <end position="556"/>
    </location>
</feature>
<dbReference type="Pfam" id="PF00512">
    <property type="entry name" value="HisKA"/>
    <property type="match status" value="1"/>
</dbReference>
<dbReference type="GO" id="GO:0000155">
    <property type="term" value="F:phosphorelay sensor kinase activity"/>
    <property type="evidence" value="ECO:0007669"/>
    <property type="project" value="InterPro"/>
</dbReference>
<dbReference type="Proteomes" id="UP001162131">
    <property type="component" value="Unassembled WGS sequence"/>
</dbReference>
<dbReference type="PANTHER" id="PTHR43719">
    <property type="entry name" value="TWO-COMPONENT HISTIDINE KINASE"/>
    <property type="match status" value="1"/>
</dbReference>
<dbReference type="InterPro" id="IPR036890">
    <property type="entry name" value="HATPase_C_sf"/>
</dbReference>
<keyword evidence="7" id="KW-1185">Reference proteome</keyword>
<dbReference type="Gene3D" id="1.10.287.130">
    <property type="match status" value="1"/>
</dbReference>
<dbReference type="PROSITE" id="PS50109">
    <property type="entry name" value="HIS_KIN"/>
    <property type="match status" value="1"/>
</dbReference>